<evidence type="ECO:0000313" key="9">
    <source>
        <dbReference type="Proteomes" id="UP000002027"/>
    </source>
</evidence>
<evidence type="ECO:0000256" key="2">
    <source>
        <dbReference type="ARBA" id="ARBA00023012"/>
    </source>
</evidence>
<reference evidence="9" key="1">
    <citation type="submission" date="2009-11" db="EMBL/GenBank/DDBJ databases">
        <title>The complete chromosome 2 of Sphaerobacter thermophilus DSM 20745.</title>
        <authorList>
            <person name="Lucas S."/>
            <person name="Copeland A."/>
            <person name="Lapidus A."/>
            <person name="Glavina del Rio T."/>
            <person name="Dalin E."/>
            <person name="Tice H."/>
            <person name="Bruce D."/>
            <person name="Goodwin L."/>
            <person name="Pitluck S."/>
            <person name="Kyrpides N."/>
            <person name="Mavromatis K."/>
            <person name="Ivanova N."/>
            <person name="Mikhailova N."/>
            <person name="LaButti K.M."/>
            <person name="Clum A."/>
            <person name="Sun H.I."/>
            <person name="Brettin T."/>
            <person name="Detter J.C."/>
            <person name="Han C."/>
            <person name="Larimer F."/>
            <person name="Land M."/>
            <person name="Hauser L."/>
            <person name="Markowitz V."/>
            <person name="Cheng J.F."/>
            <person name="Hugenholtz P."/>
            <person name="Woyke T."/>
            <person name="Wu D."/>
            <person name="Steenblock K."/>
            <person name="Schneider S."/>
            <person name="Pukall R."/>
            <person name="Goeker M."/>
            <person name="Klenk H.P."/>
            <person name="Eisen J.A."/>
        </authorList>
    </citation>
    <scope>NUCLEOTIDE SEQUENCE [LARGE SCALE GENOMIC DNA]</scope>
    <source>
        <strain evidence="9">ATCC 49802 / DSM 20745 / S 6022</strain>
    </source>
</reference>
<dbReference type="GO" id="GO:0000976">
    <property type="term" value="F:transcription cis-regulatory region binding"/>
    <property type="evidence" value="ECO:0007669"/>
    <property type="project" value="TreeGrafter"/>
</dbReference>
<dbReference type="SMART" id="SM00448">
    <property type="entry name" value="REC"/>
    <property type="match status" value="1"/>
</dbReference>
<dbReference type="PANTHER" id="PTHR48111:SF1">
    <property type="entry name" value="TWO-COMPONENT RESPONSE REGULATOR ORR33"/>
    <property type="match status" value="1"/>
</dbReference>
<proteinExistence type="predicted"/>
<dbReference type="GO" id="GO:0006355">
    <property type="term" value="P:regulation of DNA-templated transcription"/>
    <property type="evidence" value="ECO:0007669"/>
    <property type="project" value="TreeGrafter"/>
</dbReference>
<dbReference type="CDD" id="cd00156">
    <property type="entry name" value="REC"/>
    <property type="match status" value="1"/>
</dbReference>
<dbReference type="Proteomes" id="UP000002027">
    <property type="component" value="Chromosome 2"/>
</dbReference>
<evidence type="ECO:0000256" key="3">
    <source>
        <dbReference type="ARBA" id="ARBA00023015"/>
    </source>
</evidence>
<dbReference type="Pfam" id="PF00072">
    <property type="entry name" value="Response_reg"/>
    <property type="match status" value="1"/>
</dbReference>
<keyword evidence="2" id="KW-0902">Two-component regulatory system</keyword>
<keyword evidence="1 6" id="KW-0597">Phosphoprotein</keyword>
<dbReference type="GO" id="GO:0032993">
    <property type="term" value="C:protein-DNA complex"/>
    <property type="evidence" value="ECO:0007669"/>
    <property type="project" value="TreeGrafter"/>
</dbReference>
<dbReference type="AlphaFoldDB" id="D1CA80"/>
<dbReference type="STRING" id="479434.Sthe_3323"/>
<dbReference type="Gene3D" id="3.40.50.2300">
    <property type="match status" value="1"/>
</dbReference>
<keyword evidence="4" id="KW-0238">DNA-binding</keyword>
<dbReference type="HOGENOM" id="CLU_1915770_0_0_0"/>
<dbReference type="InParanoid" id="D1CA80"/>
<keyword evidence="5" id="KW-0804">Transcription</keyword>
<keyword evidence="9" id="KW-1185">Reference proteome</keyword>
<dbReference type="KEGG" id="sti:Sthe_3323"/>
<dbReference type="SUPFAM" id="SSF52172">
    <property type="entry name" value="CheY-like"/>
    <property type="match status" value="1"/>
</dbReference>
<accession>D1CA80</accession>
<gene>
    <name evidence="8" type="ordered locus">Sthe_3323</name>
</gene>
<feature type="modified residue" description="4-aspartylphosphate" evidence="6">
    <location>
        <position position="53"/>
    </location>
</feature>
<name>D1CA80_SPHTD</name>
<dbReference type="PANTHER" id="PTHR48111">
    <property type="entry name" value="REGULATOR OF RPOS"/>
    <property type="match status" value="1"/>
</dbReference>
<evidence type="ECO:0000313" key="8">
    <source>
        <dbReference type="EMBL" id="ACZ40723.1"/>
    </source>
</evidence>
<organism evidence="8 9">
    <name type="scientific">Sphaerobacter thermophilus (strain ATCC 49802 / DSM 20745 / KCCM 41009 / NCIMB 13125 / S 6022)</name>
    <dbReference type="NCBI Taxonomy" id="479434"/>
    <lineage>
        <taxon>Bacteria</taxon>
        <taxon>Pseudomonadati</taxon>
        <taxon>Thermomicrobiota</taxon>
        <taxon>Thermomicrobia</taxon>
        <taxon>Sphaerobacterales</taxon>
        <taxon>Sphaerobacterineae</taxon>
        <taxon>Sphaerobacteraceae</taxon>
        <taxon>Sphaerobacter</taxon>
    </lineage>
</organism>
<evidence type="ECO:0000256" key="6">
    <source>
        <dbReference type="PROSITE-ProRule" id="PRU00169"/>
    </source>
</evidence>
<evidence type="ECO:0000256" key="1">
    <source>
        <dbReference type="ARBA" id="ARBA00022553"/>
    </source>
</evidence>
<evidence type="ECO:0000259" key="7">
    <source>
        <dbReference type="PROSITE" id="PS50110"/>
    </source>
</evidence>
<keyword evidence="3" id="KW-0805">Transcription regulation</keyword>
<feature type="domain" description="Response regulatory" evidence="7">
    <location>
        <begin position="5"/>
        <end position="120"/>
    </location>
</feature>
<dbReference type="RefSeq" id="WP_012873758.1">
    <property type="nucleotide sequence ID" value="NC_013524.1"/>
</dbReference>
<evidence type="ECO:0000256" key="4">
    <source>
        <dbReference type="ARBA" id="ARBA00023125"/>
    </source>
</evidence>
<reference evidence="8 9" key="2">
    <citation type="journal article" date="2010" name="Stand. Genomic Sci.">
        <title>Complete genome sequence of Desulfohalobium retbaense type strain (HR(100)).</title>
        <authorList>
            <person name="Spring S."/>
            <person name="Nolan M."/>
            <person name="Lapidus A."/>
            <person name="Glavina Del Rio T."/>
            <person name="Copeland A."/>
            <person name="Tice H."/>
            <person name="Cheng J.F."/>
            <person name="Lucas S."/>
            <person name="Land M."/>
            <person name="Chen F."/>
            <person name="Bruce D."/>
            <person name="Goodwin L."/>
            <person name="Pitluck S."/>
            <person name="Ivanova N."/>
            <person name="Mavromatis K."/>
            <person name="Mikhailova N."/>
            <person name="Pati A."/>
            <person name="Chen A."/>
            <person name="Palaniappan K."/>
            <person name="Hauser L."/>
            <person name="Chang Y.J."/>
            <person name="Jeffries C.D."/>
            <person name="Munk C."/>
            <person name="Kiss H."/>
            <person name="Chain P."/>
            <person name="Han C."/>
            <person name="Brettin T."/>
            <person name="Detter J.C."/>
            <person name="Schuler E."/>
            <person name="Goker M."/>
            <person name="Rohde M."/>
            <person name="Bristow J."/>
            <person name="Eisen J.A."/>
            <person name="Markowitz V."/>
            <person name="Hugenholtz P."/>
            <person name="Kyrpides N.C."/>
            <person name="Klenk H.P."/>
        </authorList>
    </citation>
    <scope>NUCLEOTIDE SEQUENCE [LARGE SCALE GENOMIC DNA]</scope>
    <source>
        <strain evidence="9">ATCC 49802 / DSM 20745 / S 6022</strain>
    </source>
</reference>
<protein>
    <submittedName>
        <fullName evidence="8">Response regulator receiver protein</fullName>
    </submittedName>
</protein>
<dbReference type="eggNOG" id="COG0784">
    <property type="taxonomic scope" value="Bacteria"/>
</dbReference>
<dbReference type="SMR" id="D1CA80"/>
<dbReference type="InterPro" id="IPR039420">
    <property type="entry name" value="WalR-like"/>
</dbReference>
<evidence type="ECO:0000256" key="5">
    <source>
        <dbReference type="ARBA" id="ARBA00023163"/>
    </source>
</evidence>
<dbReference type="EMBL" id="CP001824">
    <property type="protein sequence ID" value="ACZ40723.1"/>
    <property type="molecule type" value="Genomic_DNA"/>
</dbReference>
<dbReference type="GO" id="GO:0005829">
    <property type="term" value="C:cytosol"/>
    <property type="evidence" value="ECO:0007669"/>
    <property type="project" value="TreeGrafter"/>
</dbReference>
<dbReference type="PROSITE" id="PS50110">
    <property type="entry name" value="RESPONSE_REGULATORY"/>
    <property type="match status" value="1"/>
</dbReference>
<dbReference type="InterPro" id="IPR011006">
    <property type="entry name" value="CheY-like_superfamily"/>
</dbReference>
<dbReference type="InterPro" id="IPR001789">
    <property type="entry name" value="Sig_transdc_resp-reg_receiver"/>
</dbReference>
<dbReference type="GO" id="GO:0000156">
    <property type="term" value="F:phosphorelay response regulator activity"/>
    <property type="evidence" value="ECO:0007669"/>
    <property type="project" value="TreeGrafter"/>
</dbReference>
<sequence length="132" mass="14568">MAGTRILVIDDDRSFIHHMQTALRGLGEVRVTTCGVDGLRTVEHWEPDVVMLDLLLHDVDGFTLLERLTGPDCRHRPAVLCLTDGLGAGMRHIRGTYWPVGTVVRTAPAHQLRRAVLHAASTRHRHLAAATA</sequence>